<evidence type="ECO:0000313" key="2">
    <source>
        <dbReference type="Proteomes" id="UP000194236"/>
    </source>
</evidence>
<dbReference type="EMBL" id="MUJZ01031284">
    <property type="protein sequence ID" value="OTF77713.1"/>
    <property type="molecule type" value="Genomic_DNA"/>
</dbReference>
<name>A0A1Y3BCY0_EURMA</name>
<keyword evidence="2" id="KW-1185">Reference proteome</keyword>
<organism evidence="1 2">
    <name type="scientific">Euroglyphus maynei</name>
    <name type="common">Mayne's house dust mite</name>
    <dbReference type="NCBI Taxonomy" id="6958"/>
    <lineage>
        <taxon>Eukaryota</taxon>
        <taxon>Metazoa</taxon>
        <taxon>Ecdysozoa</taxon>
        <taxon>Arthropoda</taxon>
        <taxon>Chelicerata</taxon>
        <taxon>Arachnida</taxon>
        <taxon>Acari</taxon>
        <taxon>Acariformes</taxon>
        <taxon>Sarcoptiformes</taxon>
        <taxon>Astigmata</taxon>
        <taxon>Psoroptidia</taxon>
        <taxon>Analgoidea</taxon>
        <taxon>Pyroglyphidae</taxon>
        <taxon>Pyroglyphinae</taxon>
        <taxon>Euroglyphus</taxon>
    </lineage>
</organism>
<proteinExistence type="predicted"/>
<dbReference type="OrthoDB" id="6494859at2759"/>
<comment type="caution">
    <text evidence="1">The sequence shown here is derived from an EMBL/GenBank/DDBJ whole genome shotgun (WGS) entry which is preliminary data.</text>
</comment>
<reference evidence="1 2" key="1">
    <citation type="submission" date="2017-03" db="EMBL/GenBank/DDBJ databases">
        <title>Genome Survey of Euroglyphus maynei.</title>
        <authorList>
            <person name="Arlian L.G."/>
            <person name="Morgan M.S."/>
            <person name="Rider S.D."/>
        </authorList>
    </citation>
    <scope>NUCLEOTIDE SEQUENCE [LARGE SCALE GENOMIC DNA]</scope>
    <source>
        <strain evidence="1">Arlian Lab</strain>
        <tissue evidence="1">Whole body</tissue>
    </source>
</reference>
<gene>
    <name evidence="1" type="ORF">BLA29_004775</name>
</gene>
<accession>A0A1Y3BCY0</accession>
<sequence>MSQQRHQFRGLMERKKYYIQEFFQKLVQSDPENIYFNKNELIEIHGFLRKDALSTPWLYKLIETIVDDGVFIDDSTLEINNIDPIELECTENRIAQLKQSLDEQNEYKRLAKFNRFHLEELGCSEFNDKKAVKHLDIIEYCQKMKQSLQETYENGVGSQLENDKLDNFVKESLIRLKNAIDNYNQSISKISERFKNDIRNEIDSIILKYLKMKSMNECDDDLSDLNDFVEANLMPIKNRFSNLIEQLIEFKNILEKYQEKLNLYHDHCQLRNKLKMLKNPIEQQLDEIRNRFMSMNENMNNNTFDNDTYDEIFLAIQNLKPESIYEKILQIIRKLDSEKMLLEHELELQST</sequence>
<dbReference type="Proteomes" id="UP000194236">
    <property type="component" value="Unassembled WGS sequence"/>
</dbReference>
<evidence type="ECO:0000313" key="1">
    <source>
        <dbReference type="EMBL" id="OTF77713.1"/>
    </source>
</evidence>
<protein>
    <submittedName>
        <fullName evidence="1">Uncharacterized protein</fullName>
    </submittedName>
</protein>
<dbReference type="AlphaFoldDB" id="A0A1Y3BCY0"/>